<feature type="transmembrane region" description="Helical" evidence="6">
    <location>
        <begin position="250"/>
        <end position="266"/>
    </location>
</feature>
<evidence type="ECO:0000256" key="4">
    <source>
        <dbReference type="ARBA" id="ARBA00023136"/>
    </source>
</evidence>
<reference evidence="9" key="1">
    <citation type="submission" date="2018-09" db="EMBL/GenBank/DDBJ databases">
        <authorList>
            <person name="Livingstone P.G."/>
            <person name="Whitworth D.E."/>
        </authorList>
    </citation>
    <scope>NUCLEOTIDE SEQUENCE [LARGE SCALE GENOMIC DNA]</scope>
    <source>
        <strain evidence="9">CA054A</strain>
    </source>
</reference>
<organism evidence="8 9">
    <name type="scientific">Corallococcus terminator</name>
    <dbReference type="NCBI Taxonomy" id="2316733"/>
    <lineage>
        <taxon>Bacteria</taxon>
        <taxon>Pseudomonadati</taxon>
        <taxon>Myxococcota</taxon>
        <taxon>Myxococcia</taxon>
        <taxon>Myxococcales</taxon>
        <taxon>Cystobacterineae</taxon>
        <taxon>Myxococcaceae</taxon>
        <taxon>Corallococcus</taxon>
    </lineage>
</organism>
<keyword evidence="2 6" id="KW-0812">Transmembrane</keyword>
<name>A0A3A8IJB8_9BACT</name>
<dbReference type="EMBL" id="RAVZ01000182">
    <property type="protein sequence ID" value="RKG83295.1"/>
    <property type="molecule type" value="Genomic_DNA"/>
</dbReference>
<feature type="transmembrane region" description="Helical" evidence="6">
    <location>
        <begin position="463"/>
        <end position="482"/>
    </location>
</feature>
<evidence type="ECO:0000256" key="2">
    <source>
        <dbReference type="ARBA" id="ARBA00022692"/>
    </source>
</evidence>
<evidence type="ECO:0000256" key="3">
    <source>
        <dbReference type="ARBA" id="ARBA00022989"/>
    </source>
</evidence>
<feature type="transmembrane region" description="Helical" evidence="6">
    <location>
        <begin position="12"/>
        <end position="30"/>
    </location>
</feature>
<dbReference type="Gene3D" id="1.25.40.10">
    <property type="entry name" value="Tetratricopeptide repeat domain"/>
    <property type="match status" value="1"/>
</dbReference>
<comment type="caution">
    <text evidence="8">The sequence shown here is derived from an EMBL/GenBank/DDBJ whole genome shotgun (WGS) entry which is preliminary data.</text>
</comment>
<evidence type="ECO:0000313" key="8">
    <source>
        <dbReference type="EMBL" id="RKG83295.1"/>
    </source>
</evidence>
<dbReference type="SUPFAM" id="SSF48452">
    <property type="entry name" value="TPR-like"/>
    <property type="match status" value="1"/>
</dbReference>
<comment type="subcellular location">
    <subcellularLocation>
        <location evidence="1">Membrane</location>
        <topology evidence="1">Multi-pass membrane protein</topology>
    </subcellularLocation>
</comment>
<feature type="transmembrane region" description="Helical" evidence="6">
    <location>
        <begin position="154"/>
        <end position="175"/>
    </location>
</feature>
<dbReference type="Pfam" id="PF04932">
    <property type="entry name" value="Wzy_C"/>
    <property type="match status" value="1"/>
</dbReference>
<protein>
    <submittedName>
        <fullName evidence="8">Polymerase</fullName>
    </submittedName>
</protein>
<feature type="transmembrane region" description="Helical" evidence="6">
    <location>
        <begin position="425"/>
        <end position="442"/>
    </location>
</feature>
<feature type="transmembrane region" description="Helical" evidence="6">
    <location>
        <begin position="36"/>
        <end position="55"/>
    </location>
</feature>
<evidence type="ECO:0000259" key="7">
    <source>
        <dbReference type="Pfam" id="PF04932"/>
    </source>
</evidence>
<evidence type="ECO:0000256" key="5">
    <source>
        <dbReference type="SAM" id="MobiDB-lite"/>
    </source>
</evidence>
<dbReference type="OrthoDB" id="5487651at2"/>
<dbReference type="AlphaFoldDB" id="A0A3A8IJB8"/>
<dbReference type="InterPro" id="IPR011990">
    <property type="entry name" value="TPR-like_helical_dom_sf"/>
</dbReference>
<evidence type="ECO:0000313" key="9">
    <source>
        <dbReference type="Proteomes" id="UP000268094"/>
    </source>
</evidence>
<proteinExistence type="predicted"/>
<feature type="transmembrane region" description="Helical" evidence="6">
    <location>
        <begin position="278"/>
        <end position="301"/>
    </location>
</feature>
<feature type="domain" description="O-antigen ligase-related" evidence="7">
    <location>
        <begin position="233"/>
        <end position="383"/>
    </location>
</feature>
<dbReference type="GO" id="GO:0016020">
    <property type="term" value="C:membrane"/>
    <property type="evidence" value="ECO:0007669"/>
    <property type="project" value="UniProtKB-SubCell"/>
</dbReference>
<dbReference type="InterPro" id="IPR051533">
    <property type="entry name" value="WaaL-like"/>
</dbReference>
<dbReference type="Proteomes" id="UP000268094">
    <property type="component" value="Unassembled WGS sequence"/>
</dbReference>
<gene>
    <name evidence="8" type="ORF">D7V88_24290</name>
</gene>
<feature type="transmembrane region" description="Helical" evidence="6">
    <location>
        <begin position="202"/>
        <end position="220"/>
    </location>
</feature>
<dbReference type="InterPro" id="IPR007016">
    <property type="entry name" value="O-antigen_ligase-rel_domated"/>
</dbReference>
<keyword evidence="3 6" id="KW-1133">Transmembrane helix</keyword>
<dbReference type="PANTHER" id="PTHR37422:SF23">
    <property type="entry name" value="TEICHURONIC ACID BIOSYNTHESIS PROTEIN TUAE"/>
    <property type="match status" value="1"/>
</dbReference>
<feature type="transmembrane region" description="Helical" evidence="6">
    <location>
        <begin position="401"/>
        <end position="419"/>
    </location>
</feature>
<feature type="transmembrane region" description="Helical" evidence="6">
    <location>
        <begin position="375"/>
        <end position="394"/>
    </location>
</feature>
<feature type="transmembrane region" description="Helical" evidence="6">
    <location>
        <begin position="227"/>
        <end position="244"/>
    </location>
</feature>
<sequence length="876" mass="93781">MAPESRRVSRYTLSAEAALAALLVLGPVALGGAAHWASWPLSALAGLAAVLAVVGARRQGETPRIPFLAAPLVGGVLLCAVQLVPLPSAVLGWVSPEAAALREDVLVPLGLTGFRPVSLEPSATWRELAKHGAYLLTFLAAAQVCRARASRKRLLSVLAFTGAAVAAVGLGHALFNVETLFGLRAYVHARPPLVTPFGNPNHLAGFLGLAATVAVGLALSKPSRSSAWPFAMAALLSGAGVLLALSRAGIVFFVFGQVLLAAWLSKQRREARTPAKPSWGRGAAVLLGLLAMLSVGAYLAADRLWAEARTADSVESLRHGKVEPWPMMARAARAFPVLGMGRGAFEAAFPRYQTEANPNTFTHPENAVLQVATEWGVPGLLLLALGIWGFVGLVRREGHGPVELAVLSGVAALALHNLFDFSLELPACAVAVAVALGAVARPRESERLFTLSTRTHRLPAGPALALSAALTAVMLVALVPGGRRMEDAEALLAERVSARAPRAEIRALGLSLIDVHPTDYLLYRLVAMASVGDGVEGAKDALAFVNHVLYLRPLDAPAHRVVARALLHLGRREQAFLEYRLAHEGGDARVLLSEAMPRARTPEELATLTSEAPGQATEMAQALLGVPERRALGLAWLAWAREHFEGRPEATALWMQEVRGRLAQGELDAAEAACAEVERRAPDALATHLLRADVWRAQGKLKEALQSLESLAKRFPQDVELAFTLAARQQEVGLTRRSRDTLAAVAPFLTSLQQRARLLSLEADCFEREGLLSRALEQRRSVAGLVPGPDNHFAVARLQESLSRYDAAARSVHEGLRLMPPGGSRRAEVEAWAVRLESHERARVDTRRRELLEDPNAREHEPAPGRSQAVSDFPVP</sequence>
<dbReference type="RefSeq" id="WP_120543029.1">
    <property type="nucleotide sequence ID" value="NZ_RAVZ01000182.1"/>
</dbReference>
<keyword evidence="4 6" id="KW-0472">Membrane</keyword>
<accession>A0A3A8IJB8</accession>
<feature type="region of interest" description="Disordered" evidence="5">
    <location>
        <begin position="844"/>
        <end position="876"/>
    </location>
</feature>
<evidence type="ECO:0000256" key="1">
    <source>
        <dbReference type="ARBA" id="ARBA00004141"/>
    </source>
</evidence>
<evidence type="ECO:0000256" key="6">
    <source>
        <dbReference type="SAM" id="Phobius"/>
    </source>
</evidence>
<feature type="compositionally biased region" description="Basic and acidic residues" evidence="5">
    <location>
        <begin position="844"/>
        <end position="863"/>
    </location>
</feature>
<dbReference type="PANTHER" id="PTHR37422">
    <property type="entry name" value="TEICHURONIC ACID BIOSYNTHESIS PROTEIN TUAE"/>
    <property type="match status" value="1"/>
</dbReference>
<keyword evidence="9" id="KW-1185">Reference proteome</keyword>